<organism evidence="4 5">
    <name type="scientific">Calidifontibacter indicus</name>
    <dbReference type="NCBI Taxonomy" id="419650"/>
    <lineage>
        <taxon>Bacteria</taxon>
        <taxon>Bacillati</taxon>
        <taxon>Actinomycetota</taxon>
        <taxon>Actinomycetes</taxon>
        <taxon>Micrococcales</taxon>
        <taxon>Dermacoccaceae</taxon>
        <taxon>Calidifontibacter</taxon>
    </lineage>
</organism>
<dbReference type="AlphaFoldDB" id="A0A3D9UTR5"/>
<dbReference type="Pfam" id="PF00892">
    <property type="entry name" value="EamA"/>
    <property type="match status" value="2"/>
</dbReference>
<evidence type="ECO:0000256" key="1">
    <source>
        <dbReference type="ARBA" id="ARBA00007362"/>
    </source>
</evidence>
<name>A0A3D9UTR5_9MICO</name>
<evidence type="ECO:0000313" key="5">
    <source>
        <dbReference type="Proteomes" id="UP000256253"/>
    </source>
</evidence>
<evidence type="ECO:0000256" key="2">
    <source>
        <dbReference type="SAM" id="Phobius"/>
    </source>
</evidence>
<sequence>MVTLLALCSSLVWGTSDFAGGSFTKRIAAVRVVGVAQIGGLVIMTVVLLVRLVAGEVPADGLWPLYGALAGITGAVGLVCFYAALSLGTMGVVSPIAAMGAIVPVTIGISRGERFSVAVGIGLALMLIGVVLASGPELSGDAGRLPVLLAACAACCFGLSLFFMNEGAAIDIVPALWAMRVASVATLLTAWWLWPGGPPGGSVRRRDVLPLMLVGSGDLAANVLFSVAATGGLVSVVSVLGSLYPVVTLLWARALLDERLRPIQLAGVATTVAGLAFVVQ</sequence>
<dbReference type="EMBL" id="QTUA01000001">
    <property type="protein sequence ID" value="REF31360.1"/>
    <property type="molecule type" value="Genomic_DNA"/>
</dbReference>
<feature type="transmembrane region" description="Helical" evidence="2">
    <location>
        <begin position="263"/>
        <end position="279"/>
    </location>
</feature>
<feature type="transmembrane region" description="Helical" evidence="2">
    <location>
        <begin position="145"/>
        <end position="163"/>
    </location>
</feature>
<dbReference type="PANTHER" id="PTHR22911">
    <property type="entry name" value="ACYL-MALONYL CONDENSING ENZYME-RELATED"/>
    <property type="match status" value="1"/>
</dbReference>
<feature type="transmembrane region" description="Helical" evidence="2">
    <location>
        <begin position="219"/>
        <end position="251"/>
    </location>
</feature>
<feature type="domain" description="EamA" evidence="3">
    <location>
        <begin position="4"/>
        <end position="134"/>
    </location>
</feature>
<evidence type="ECO:0000259" key="3">
    <source>
        <dbReference type="Pfam" id="PF00892"/>
    </source>
</evidence>
<feature type="transmembrane region" description="Helical" evidence="2">
    <location>
        <begin position="175"/>
        <end position="194"/>
    </location>
</feature>
<comment type="similarity">
    <text evidence="1">Belongs to the EamA transporter family.</text>
</comment>
<feature type="transmembrane region" description="Helical" evidence="2">
    <location>
        <begin position="28"/>
        <end position="50"/>
    </location>
</feature>
<dbReference type="InterPro" id="IPR000620">
    <property type="entry name" value="EamA_dom"/>
</dbReference>
<accession>A0A3D9UTR5</accession>
<dbReference type="Proteomes" id="UP000256253">
    <property type="component" value="Unassembled WGS sequence"/>
</dbReference>
<keyword evidence="2" id="KW-0472">Membrane</keyword>
<dbReference type="RefSeq" id="WP_115923209.1">
    <property type="nucleotide sequence ID" value="NZ_QTUA01000001.1"/>
</dbReference>
<dbReference type="GO" id="GO:0016020">
    <property type="term" value="C:membrane"/>
    <property type="evidence" value="ECO:0007669"/>
    <property type="project" value="InterPro"/>
</dbReference>
<gene>
    <name evidence="4" type="ORF">DFJ65_2427</name>
</gene>
<dbReference type="SUPFAM" id="SSF103481">
    <property type="entry name" value="Multidrug resistance efflux transporter EmrE"/>
    <property type="match status" value="2"/>
</dbReference>
<comment type="caution">
    <text evidence="4">The sequence shown here is derived from an EMBL/GenBank/DDBJ whole genome shotgun (WGS) entry which is preliminary data.</text>
</comment>
<evidence type="ECO:0000313" key="4">
    <source>
        <dbReference type="EMBL" id="REF31360.1"/>
    </source>
</evidence>
<dbReference type="OrthoDB" id="68076at2"/>
<proteinExistence type="inferred from homology"/>
<keyword evidence="2" id="KW-0812">Transmembrane</keyword>
<feature type="transmembrane region" description="Helical" evidence="2">
    <location>
        <begin position="90"/>
        <end position="108"/>
    </location>
</feature>
<feature type="transmembrane region" description="Helical" evidence="2">
    <location>
        <begin position="62"/>
        <end position="84"/>
    </location>
</feature>
<dbReference type="PANTHER" id="PTHR22911:SF137">
    <property type="entry name" value="SOLUTE CARRIER FAMILY 35 MEMBER G2-RELATED"/>
    <property type="match status" value="1"/>
</dbReference>
<feature type="domain" description="EamA" evidence="3">
    <location>
        <begin position="146"/>
        <end position="279"/>
    </location>
</feature>
<protein>
    <submittedName>
        <fullName evidence="4">EamA-like transporter family protein</fullName>
    </submittedName>
</protein>
<keyword evidence="2" id="KW-1133">Transmembrane helix</keyword>
<dbReference type="InterPro" id="IPR037185">
    <property type="entry name" value="EmrE-like"/>
</dbReference>
<keyword evidence="5" id="KW-1185">Reference proteome</keyword>
<reference evidence="4 5" key="1">
    <citation type="submission" date="2018-08" db="EMBL/GenBank/DDBJ databases">
        <title>Sequencing the genomes of 1000 actinobacteria strains.</title>
        <authorList>
            <person name="Klenk H.-P."/>
        </authorList>
    </citation>
    <scope>NUCLEOTIDE SEQUENCE [LARGE SCALE GENOMIC DNA]</scope>
    <source>
        <strain evidence="4 5">DSM 22967</strain>
    </source>
</reference>
<feature type="transmembrane region" description="Helical" evidence="2">
    <location>
        <begin position="115"/>
        <end position="133"/>
    </location>
</feature>